<protein>
    <submittedName>
        <fullName evidence="1">Uncharacterized protein</fullName>
    </submittedName>
</protein>
<name>A0AAV9GUD5_9PEZI</name>
<comment type="caution">
    <text evidence="1">The sequence shown here is derived from an EMBL/GenBank/DDBJ whole genome shotgun (WGS) entry which is preliminary data.</text>
</comment>
<gene>
    <name evidence="1" type="ORF">QBC34DRAFT_424809</name>
</gene>
<accession>A0AAV9GUD5</accession>
<dbReference type="EMBL" id="MU865933">
    <property type="protein sequence ID" value="KAK4450201.1"/>
    <property type="molecule type" value="Genomic_DNA"/>
</dbReference>
<organism evidence="1 2">
    <name type="scientific">Podospora aff. communis PSN243</name>
    <dbReference type="NCBI Taxonomy" id="3040156"/>
    <lineage>
        <taxon>Eukaryota</taxon>
        <taxon>Fungi</taxon>
        <taxon>Dikarya</taxon>
        <taxon>Ascomycota</taxon>
        <taxon>Pezizomycotina</taxon>
        <taxon>Sordariomycetes</taxon>
        <taxon>Sordariomycetidae</taxon>
        <taxon>Sordariales</taxon>
        <taxon>Podosporaceae</taxon>
        <taxon>Podospora</taxon>
    </lineage>
</organism>
<proteinExistence type="predicted"/>
<dbReference type="AlphaFoldDB" id="A0AAV9GUD5"/>
<dbReference type="Proteomes" id="UP001321760">
    <property type="component" value="Unassembled WGS sequence"/>
</dbReference>
<reference evidence="1" key="2">
    <citation type="submission" date="2023-05" db="EMBL/GenBank/DDBJ databases">
        <authorList>
            <consortium name="Lawrence Berkeley National Laboratory"/>
            <person name="Steindorff A."/>
            <person name="Hensen N."/>
            <person name="Bonometti L."/>
            <person name="Westerberg I."/>
            <person name="Brannstrom I.O."/>
            <person name="Guillou S."/>
            <person name="Cros-Aarteil S."/>
            <person name="Calhoun S."/>
            <person name="Haridas S."/>
            <person name="Kuo A."/>
            <person name="Mondo S."/>
            <person name="Pangilinan J."/>
            <person name="Riley R."/>
            <person name="Labutti K."/>
            <person name="Andreopoulos B."/>
            <person name="Lipzen A."/>
            <person name="Chen C."/>
            <person name="Yanf M."/>
            <person name="Daum C."/>
            <person name="Ng V."/>
            <person name="Clum A."/>
            <person name="Ohm R."/>
            <person name="Martin F."/>
            <person name="Silar P."/>
            <person name="Natvig D."/>
            <person name="Lalanne C."/>
            <person name="Gautier V."/>
            <person name="Ament-Velasquez S.L."/>
            <person name="Kruys A."/>
            <person name="Hutchinson M.I."/>
            <person name="Powell A.J."/>
            <person name="Barry K."/>
            <person name="Miller A.N."/>
            <person name="Grigoriev I.V."/>
            <person name="Debuchy R."/>
            <person name="Gladieux P."/>
            <person name="Thoren M.H."/>
            <person name="Johannesson H."/>
        </authorList>
    </citation>
    <scope>NUCLEOTIDE SEQUENCE</scope>
    <source>
        <strain evidence="1">PSN243</strain>
    </source>
</reference>
<reference evidence="1" key="1">
    <citation type="journal article" date="2023" name="Mol. Phylogenet. Evol.">
        <title>Genome-scale phylogeny and comparative genomics of the fungal order Sordariales.</title>
        <authorList>
            <person name="Hensen N."/>
            <person name="Bonometti L."/>
            <person name="Westerberg I."/>
            <person name="Brannstrom I.O."/>
            <person name="Guillou S."/>
            <person name="Cros-Aarteil S."/>
            <person name="Calhoun S."/>
            <person name="Haridas S."/>
            <person name="Kuo A."/>
            <person name="Mondo S."/>
            <person name="Pangilinan J."/>
            <person name="Riley R."/>
            <person name="LaButti K."/>
            <person name="Andreopoulos B."/>
            <person name="Lipzen A."/>
            <person name="Chen C."/>
            <person name="Yan M."/>
            <person name="Daum C."/>
            <person name="Ng V."/>
            <person name="Clum A."/>
            <person name="Steindorff A."/>
            <person name="Ohm R.A."/>
            <person name="Martin F."/>
            <person name="Silar P."/>
            <person name="Natvig D.O."/>
            <person name="Lalanne C."/>
            <person name="Gautier V."/>
            <person name="Ament-Velasquez S.L."/>
            <person name="Kruys A."/>
            <person name="Hutchinson M.I."/>
            <person name="Powell A.J."/>
            <person name="Barry K."/>
            <person name="Miller A.N."/>
            <person name="Grigoriev I.V."/>
            <person name="Debuchy R."/>
            <person name="Gladieux P."/>
            <person name="Hiltunen Thoren M."/>
            <person name="Johannesson H."/>
        </authorList>
    </citation>
    <scope>NUCLEOTIDE SEQUENCE</scope>
    <source>
        <strain evidence="1">PSN243</strain>
    </source>
</reference>
<evidence type="ECO:0000313" key="1">
    <source>
        <dbReference type="EMBL" id="KAK4450201.1"/>
    </source>
</evidence>
<evidence type="ECO:0000313" key="2">
    <source>
        <dbReference type="Proteomes" id="UP001321760"/>
    </source>
</evidence>
<sequence>MACEEGSDESVLPMSLIPANLNIALIAGQNTSVPWMSKCCAPNHVKMVHGCWLWCEIPSDRIEVTEDKSLLSDFNGCVMNESLHASNQTLVAALRLLNASGQMKPTTAAVCIWAMIVAGFLGSVV</sequence>
<keyword evidence="2" id="KW-1185">Reference proteome</keyword>